<organism evidence="2">
    <name type="scientific">marine metagenome</name>
    <dbReference type="NCBI Taxonomy" id="408172"/>
    <lineage>
        <taxon>unclassified sequences</taxon>
        <taxon>metagenomes</taxon>
        <taxon>ecological metagenomes</taxon>
    </lineage>
</organism>
<reference evidence="2" key="1">
    <citation type="submission" date="2018-05" db="EMBL/GenBank/DDBJ databases">
        <authorList>
            <person name="Lanie J.A."/>
            <person name="Ng W.-L."/>
            <person name="Kazmierczak K.M."/>
            <person name="Andrzejewski T.M."/>
            <person name="Davidsen T.M."/>
            <person name="Wayne K.J."/>
            <person name="Tettelin H."/>
            <person name="Glass J.I."/>
            <person name="Rusch D."/>
            <person name="Podicherti R."/>
            <person name="Tsui H.-C.T."/>
            <person name="Winkler M.E."/>
        </authorList>
    </citation>
    <scope>NUCLEOTIDE SEQUENCE</scope>
</reference>
<feature type="region of interest" description="Disordered" evidence="1">
    <location>
        <begin position="1"/>
        <end position="28"/>
    </location>
</feature>
<sequence length="28" mass="3072">MASATPKVVDFPHKSGFLGPEDRVWQTA</sequence>
<accession>A0A382SK69</accession>
<evidence type="ECO:0000256" key="1">
    <source>
        <dbReference type="SAM" id="MobiDB-lite"/>
    </source>
</evidence>
<dbReference type="EMBL" id="UINC01129300">
    <property type="protein sequence ID" value="SVD09588.1"/>
    <property type="molecule type" value="Genomic_DNA"/>
</dbReference>
<evidence type="ECO:0000313" key="2">
    <source>
        <dbReference type="EMBL" id="SVD09588.1"/>
    </source>
</evidence>
<feature type="non-terminal residue" evidence="2">
    <location>
        <position position="28"/>
    </location>
</feature>
<protein>
    <submittedName>
        <fullName evidence="2">Uncharacterized protein</fullName>
    </submittedName>
</protein>
<proteinExistence type="predicted"/>
<dbReference type="AlphaFoldDB" id="A0A382SK69"/>
<name>A0A382SK69_9ZZZZ</name>
<gene>
    <name evidence="2" type="ORF">METZ01_LOCUS362442</name>
</gene>